<dbReference type="GeneID" id="78341922"/>
<evidence type="ECO:0000259" key="10">
    <source>
        <dbReference type="Pfam" id="PF00884"/>
    </source>
</evidence>
<dbReference type="PIRSF" id="PIRSF005091">
    <property type="entry name" value="Mmb_sulf_HI1246"/>
    <property type="match status" value="1"/>
</dbReference>
<evidence type="ECO:0000256" key="9">
    <source>
        <dbReference type="SAM" id="Phobius"/>
    </source>
</evidence>
<feature type="binding site" evidence="8">
    <location>
        <position position="336"/>
    </location>
    <ligand>
        <name>Mn(2+)</name>
        <dbReference type="ChEBI" id="CHEBI:29035"/>
    </ligand>
</feature>
<keyword evidence="12" id="KW-1185">Reference proteome</keyword>
<keyword evidence="5 9" id="KW-0472">Membrane</keyword>
<name>A0A4Y1WUG8_9BACT</name>
<feature type="transmembrane region" description="Helical" evidence="9">
    <location>
        <begin position="76"/>
        <end position="94"/>
    </location>
</feature>
<keyword evidence="7" id="KW-0479">Metal-binding</keyword>
<dbReference type="SUPFAM" id="SSF53649">
    <property type="entry name" value="Alkaline phosphatase-like"/>
    <property type="match status" value="1"/>
</dbReference>
<proteinExistence type="predicted"/>
<dbReference type="InterPro" id="IPR000917">
    <property type="entry name" value="Sulfatase_N"/>
</dbReference>
<comment type="subcellular location">
    <subcellularLocation>
        <location evidence="1">Cell membrane</location>
        <topology evidence="1">Multi-pass membrane protein</topology>
    </subcellularLocation>
</comment>
<dbReference type="PANTHER" id="PTHR47371">
    <property type="entry name" value="LIPOTEICHOIC ACID SYNTHASE"/>
    <property type="match status" value="1"/>
</dbReference>
<dbReference type="EMBL" id="AP019735">
    <property type="protein sequence ID" value="BBL03889.1"/>
    <property type="molecule type" value="Genomic_DNA"/>
</dbReference>
<evidence type="ECO:0000256" key="2">
    <source>
        <dbReference type="ARBA" id="ARBA00022475"/>
    </source>
</evidence>
<dbReference type="Gene3D" id="3.40.720.10">
    <property type="entry name" value="Alkaline Phosphatase, subunit A"/>
    <property type="match status" value="1"/>
</dbReference>
<evidence type="ECO:0000256" key="5">
    <source>
        <dbReference type="ARBA" id="ARBA00023136"/>
    </source>
</evidence>
<dbReference type="Pfam" id="PF00884">
    <property type="entry name" value="Sulfatase"/>
    <property type="match status" value="1"/>
</dbReference>
<feature type="domain" description="Sulfatase N-terminal" evidence="10">
    <location>
        <begin position="288"/>
        <end position="555"/>
    </location>
</feature>
<protein>
    <submittedName>
        <fullName evidence="11">Sulfatase</fullName>
    </submittedName>
</protein>
<feature type="transmembrane region" description="Helical" evidence="9">
    <location>
        <begin position="106"/>
        <end position="130"/>
    </location>
</feature>
<feature type="active site" evidence="6">
    <location>
        <position position="336"/>
    </location>
</feature>
<feature type="transmembrane region" description="Helical" evidence="9">
    <location>
        <begin position="21"/>
        <end position="41"/>
    </location>
</feature>
<feature type="transmembrane region" description="Helical" evidence="9">
    <location>
        <begin position="150"/>
        <end position="174"/>
    </location>
</feature>
<organism evidence="11 12">
    <name type="scientific">Alistipes communis</name>
    <dbReference type="NCBI Taxonomy" id="2585118"/>
    <lineage>
        <taxon>Bacteria</taxon>
        <taxon>Pseudomonadati</taxon>
        <taxon>Bacteroidota</taxon>
        <taxon>Bacteroidia</taxon>
        <taxon>Bacteroidales</taxon>
        <taxon>Rikenellaceae</taxon>
        <taxon>Alistipes</taxon>
    </lineage>
</organism>
<dbReference type="OrthoDB" id="9777768at2"/>
<dbReference type="KEGG" id="acou:A5CBH24_12020"/>
<gene>
    <name evidence="11" type="ORF">A5CBH24_12020</name>
</gene>
<dbReference type="PANTHER" id="PTHR47371:SF3">
    <property type="entry name" value="PHOSPHOGLYCEROL TRANSFERASE I"/>
    <property type="match status" value="1"/>
</dbReference>
<evidence type="ECO:0000256" key="4">
    <source>
        <dbReference type="ARBA" id="ARBA00022989"/>
    </source>
</evidence>
<dbReference type="InterPro" id="IPR017850">
    <property type="entry name" value="Alkaline_phosphatase_core_sf"/>
</dbReference>
<dbReference type="InterPro" id="IPR050448">
    <property type="entry name" value="OpgB/LTA_synthase_biosynth"/>
</dbReference>
<keyword evidence="3 9" id="KW-0812">Transmembrane</keyword>
<dbReference type="AlphaFoldDB" id="A0A4Y1WUG8"/>
<evidence type="ECO:0000256" key="1">
    <source>
        <dbReference type="ARBA" id="ARBA00004651"/>
    </source>
</evidence>
<feature type="binding site" evidence="7">
    <location>
        <position position="454"/>
    </location>
    <ligand>
        <name>substrate</name>
    </ligand>
</feature>
<dbReference type="GO" id="GO:0046872">
    <property type="term" value="F:metal ion binding"/>
    <property type="evidence" value="ECO:0007669"/>
    <property type="project" value="UniProtKB-KW"/>
</dbReference>
<evidence type="ECO:0000256" key="8">
    <source>
        <dbReference type="PIRSR" id="PIRSR005091-3"/>
    </source>
</evidence>
<evidence type="ECO:0000256" key="3">
    <source>
        <dbReference type="ARBA" id="ARBA00022692"/>
    </source>
</evidence>
<evidence type="ECO:0000256" key="6">
    <source>
        <dbReference type="PIRSR" id="PIRSR005091-1"/>
    </source>
</evidence>
<feature type="binding site" evidence="8">
    <location>
        <position position="502"/>
    </location>
    <ligand>
        <name>Mn(2+)</name>
        <dbReference type="ChEBI" id="CHEBI:29035"/>
    </ligand>
</feature>
<feature type="transmembrane region" description="Helical" evidence="9">
    <location>
        <begin position="194"/>
        <end position="214"/>
    </location>
</feature>
<dbReference type="RefSeq" id="WP_141412511.1">
    <property type="nucleotide sequence ID" value="NZ_AP019735.1"/>
</dbReference>
<dbReference type="InterPro" id="IPR012160">
    <property type="entry name" value="LtaS-like"/>
</dbReference>
<dbReference type="Proteomes" id="UP000318946">
    <property type="component" value="Chromosome"/>
</dbReference>
<evidence type="ECO:0000313" key="11">
    <source>
        <dbReference type="EMBL" id="BBL03889.1"/>
    </source>
</evidence>
<dbReference type="GO" id="GO:0005886">
    <property type="term" value="C:plasma membrane"/>
    <property type="evidence" value="ECO:0007669"/>
    <property type="project" value="UniProtKB-SubCell"/>
</dbReference>
<dbReference type="CDD" id="cd16015">
    <property type="entry name" value="LTA_synthase"/>
    <property type="match status" value="1"/>
</dbReference>
<keyword evidence="7" id="KW-0464">Manganese</keyword>
<reference evidence="12" key="1">
    <citation type="submission" date="2019-06" db="EMBL/GenBank/DDBJ databases">
        <title>Alistipes onderdonkii subsp. vulgaris subsp. nov., Alistipes dispar sp. nov. and Alistipes communis sp. nov., isolated from human faeces, and creation of Alistipes onderdonkii subsp. onderdonkii subsp. nov.</title>
        <authorList>
            <person name="Sakamoto M."/>
            <person name="Ikeyama N."/>
            <person name="Ogata Y."/>
            <person name="Suda W."/>
            <person name="Iino T."/>
            <person name="Hattori M."/>
            <person name="Ohkuma M."/>
        </authorList>
    </citation>
    <scope>NUCLEOTIDE SEQUENCE [LARGE SCALE GENOMIC DNA]</scope>
    <source>
        <strain evidence="12">5CBH24</strain>
    </source>
</reference>
<keyword evidence="2" id="KW-1003">Cell membrane</keyword>
<keyword evidence="4 9" id="KW-1133">Transmembrane helix</keyword>
<evidence type="ECO:0000256" key="7">
    <source>
        <dbReference type="PIRSR" id="PIRSR005091-2"/>
    </source>
</evidence>
<feature type="binding site" evidence="8">
    <location>
        <position position="503"/>
    </location>
    <ligand>
        <name>Mn(2+)</name>
        <dbReference type="ChEBI" id="CHEBI:29035"/>
    </ligand>
</feature>
<accession>A0A4Y1WUG8</accession>
<evidence type="ECO:0000313" key="12">
    <source>
        <dbReference type="Proteomes" id="UP000318946"/>
    </source>
</evidence>
<feature type="binding site" evidence="8">
    <location>
        <position position="296"/>
    </location>
    <ligand>
        <name>Mn(2+)</name>
        <dbReference type="ChEBI" id="CHEBI:29035"/>
    </ligand>
</feature>
<sequence length="628" mass="68998">MKRFIENRPSSDTARRPLPPLAGNLLFLGALFAMSLLVMAIEKPLFLLWYHAQAAEASAAELALVVWNGLKLDQTVAGYITALPLLVVLAALWIPGRWSRSVLKGYLLVIAAVAATAFAANLALYEYWAFPLDSSVLQYLASPKEALASVTAGQLLLQLLVAAAVFGGMAWCYLRVLRLYDPARRSTHRAGSTLVLLLAAGVLFLPIRGGVSVATANVSKVYFSGRMFLNHAAVNPLFSFLSTLSDGDDALYEYEFFPEPERAAIFEPLRGDLPAGIGTDTLLRTRRPNVVLFLVESFGRSTVDERVGGEPVAPEFQRLKGEGVYFDNLFANSFRTDRGTVAVLSGFPAQTKMSVMKLPVKSQRLPSIARSLRREGYATSFYYGGDLNFTNTASYLYGTGFDRLTWQKDLHFDAPTSKWGYADDVVIDAFTDHVLAEAASQRPFFAAMLTLSSHEPFDVPFAKFDDPMLNAMAFTDACLGRFVERVRQTPVWDDLLVILIADHAYPYPYGIANSDALRHRIPMLWLGGAVRRPAVVETYGSQSDLAATLLAQLGIAHGDFLFSRDLFDPARPKFGYWCFNNGFGVADAGGTTIFDCTSARVISPDSTAAQLRDGKAMLQTTYKAIREL</sequence>